<evidence type="ECO:0000313" key="3">
    <source>
        <dbReference type="EMBL" id="KAF2001948.1"/>
    </source>
</evidence>
<reference evidence="3" key="1">
    <citation type="journal article" date="2020" name="Stud. Mycol.">
        <title>101 Dothideomycetes genomes: a test case for predicting lifestyles and emergence of pathogens.</title>
        <authorList>
            <person name="Haridas S."/>
            <person name="Albert R."/>
            <person name="Binder M."/>
            <person name="Bloem J."/>
            <person name="Labutti K."/>
            <person name="Salamov A."/>
            <person name="Andreopoulos B."/>
            <person name="Baker S."/>
            <person name="Barry K."/>
            <person name="Bills G."/>
            <person name="Bluhm B."/>
            <person name="Cannon C."/>
            <person name="Castanera R."/>
            <person name="Culley D."/>
            <person name="Daum C."/>
            <person name="Ezra D."/>
            <person name="Gonzalez J."/>
            <person name="Henrissat B."/>
            <person name="Kuo A."/>
            <person name="Liang C."/>
            <person name="Lipzen A."/>
            <person name="Lutzoni F."/>
            <person name="Magnuson J."/>
            <person name="Mondo S."/>
            <person name="Nolan M."/>
            <person name="Ohm R."/>
            <person name="Pangilinan J."/>
            <person name="Park H.-J."/>
            <person name="Ramirez L."/>
            <person name="Alfaro M."/>
            <person name="Sun H."/>
            <person name="Tritt A."/>
            <person name="Yoshinaga Y."/>
            <person name="Zwiers L.-H."/>
            <person name="Turgeon B."/>
            <person name="Goodwin S."/>
            <person name="Spatafora J."/>
            <person name="Crous P."/>
            <person name="Grigoriev I."/>
        </authorList>
    </citation>
    <scope>NUCLEOTIDE SEQUENCE</scope>
    <source>
        <strain evidence="3">CBS 123094</strain>
    </source>
</reference>
<accession>A0A6A5WLR7</accession>
<evidence type="ECO:0000313" key="4">
    <source>
        <dbReference type="Proteomes" id="UP000799779"/>
    </source>
</evidence>
<keyword evidence="4" id="KW-1185">Reference proteome</keyword>
<sequence length="246" mass="27815">MANQYKNFQRIDNRHRRKHDGVVYSGFASLRSSPAAAYLPPFIAPSRLHGSTRRRTFRDDVGDEEIELQLQAEAAIGRRIAERRERRRLAVLEEAEKAEAELRVQEALSQKTEPQEDSVVSVTKQDATAPAVSLSAVAASAIPAFMERKDSLTRPSGKLACELFELPEIEIEMIDPESEEGEDWLREDRLQRAESLPSIQPPIVEEELRQHKAKRAAEERAEKKAQKAAEREVALAKAKKQRIKNG</sequence>
<protein>
    <submittedName>
        <fullName evidence="3">Uncharacterized protein</fullName>
    </submittedName>
</protein>
<dbReference type="AlphaFoldDB" id="A0A6A5WLR7"/>
<dbReference type="Proteomes" id="UP000799779">
    <property type="component" value="Unassembled WGS sequence"/>
</dbReference>
<feature type="region of interest" description="Disordered" evidence="2">
    <location>
        <begin position="176"/>
        <end position="246"/>
    </location>
</feature>
<feature type="compositionally biased region" description="Basic residues" evidence="2">
    <location>
        <begin position="237"/>
        <end position="246"/>
    </location>
</feature>
<feature type="coiled-coil region" evidence="1">
    <location>
        <begin position="81"/>
        <end position="110"/>
    </location>
</feature>
<evidence type="ECO:0000256" key="2">
    <source>
        <dbReference type="SAM" id="MobiDB-lite"/>
    </source>
</evidence>
<feature type="compositionally biased region" description="Basic and acidic residues" evidence="2">
    <location>
        <begin position="206"/>
        <end position="234"/>
    </location>
</feature>
<dbReference type="EMBL" id="ML977580">
    <property type="protein sequence ID" value="KAF2001948.1"/>
    <property type="molecule type" value="Genomic_DNA"/>
</dbReference>
<feature type="compositionally biased region" description="Basic and acidic residues" evidence="2">
    <location>
        <begin position="183"/>
        <end position="192"/>
    </location>
</feature>
<keyword evidence="1" id="KW-0175">Coiled coil</keyword>
<name>A0A6A5WLR7_9PLEO</name>
<proteinExistence type="predicted"/>
<evidence type="ECO:0000256" key="1">
    <source>
        <dbReference type="SAM" id="Coils"/>
    </source>
</evidence>
<organism evidence="3 4">
    <name type="scientific">Amniculicola lignicola CBS 123094</name>
    <dbReference type="NCBI Taxonomy" id="1392246"/>
    <lineage>
        <taxon>Eukaryota</taxon>
        <taxon>Fungi</taxon>
        <taxon>Dikarya</taxon>
        <taxon>Ascomycota</taxon>
        <taxon>Pezizomycotina</taxon>
        <taxon>Dothideomycetes</taxon>
        <taxon>Pleosporomycetidae</taxon>
        <taxon>Pleosporales</taxon>
        <taxon>Amniculicolaceae</taxon>
        <taxon>Amniculicola</taxon>
    </lineage>
</organism>
<gene>
    <name evidence="3" type="ORF">P154DRAFT_533535</name>
</gene>